<evidence type="ECO:0008006" key="3">
    <source>
        <dbReference type="Google" id="ProtNLM"/>
    </source>
</evidence>
<organism evidence="1 2">
    <name type="scientific">Actinokineospora bangkokensis</name>
    <dbReference type="NCBI Taxonomy" id="1193682"/>
    <lineage>
        <taxon>Bacteria</taxon>
        <taxon>Bacillati</taxon>
        <taxon>Actinomycetota</taxon>
        <taxon>Actinomycetes</taxon>
        <taxon>Pseudonocardiales</taxon>
        <taxon>Pseudonocardiaceae</taxon>
        <taxon>Actinokineospora</taxon>
    </lineage>
</organism>
<dbReference type="AlphaFoldDB" id="A0A1Q9LTR3"/>
<dbReference type="OrthoDB" id="195104at2"/>
<evidence type="ECO:0000313" key="1">
    <source>
        <dbReference type="EMBL" id="OLR95437.1"/>
    </source>
</evidence>
<sequence>MPEMFFTVRWPDGSAQRCYSPSLVVEDYLAPGSSYPVADFVERSCAALRAGSERVRAKYGFGCANALAQVEDILARAAALADTHRAGHVTIEGFER</sequence>
<dbReference type="NCBIfam" id="TIGR04042">
    <property type="entry name" value="MSMEG_0570_fam"/>
    <property type="match status" value="1"/>
</dbReference>
<proteinExistence type="predicted"/>
<reference evidence="1 2" key="1">
    <citation type="submission" date="2016-10" db="EMBL/GenBank/DDBJ databases">
        <title>The Draft Genome Sequence of Actinokineospora bangkokensis 44EHWT reveals the biosynthetic pathway of antifungal compounds Thailandins with unusual extender unit butylmalonyl-CoA.</title>
        <authorList>
            <person name="Greule A."/>
            <person name="Intra B."/>
            <person name="Flemming S."/>
            <person name="Rommel M.G."/>
            <person name="Panbangred W."/>
            <person name="Bechthold A."/>
        </authorList>
    </citation>
    <scope>NUCLEOTIDE SEQUENCE [LARGE SCALE GENOMIC DNA]</scope>
    <source>
        <strain evidence="1 2">44EHW</strain>
    </source>
</reference>
<dbReference type="STRING" id="1193682.BJP25_06745"/>
<name>A0A1Q9LTR3_9PSEU</name>
<keyword evidence="2" id="KW-1185">Reference proteome</keyword>
<protein>
    <recommendedName>
        <fullName evidence="3">MSMEG_0570 family protein</fullName>
    </recommendedName>
</protein>
<dbReference type="Proteomes" id="UP000186040">
    <property type="component" value="Unassembled WGS sequence"/>
</dbReference>
<evidence type="ECO:0000313" key="2">
    <source>
        <dbReference type="Proteomes" id="UP000186040"/>
    </source>
</evidence>
<comment type="caution">
    <text evidence="1">The sequence shown here is derived from an EMBL/GenBank/DDBJ whole genome shotgun (WGS) entry which is preliminary data.</text>
</comment>
<dbReference type="RefSeq" id="WP_075972879.1">
    <property type="nucleotide sequence ID" value="NZ_MKQR01000002.1"/>
</dbReference>
<dbReference type="EMBL" id="MKQR01000002">
    <property type="protein sequence ID" value="OLR95437.1"/>
    <property type="molecule type" value="Genomic_DNA"/>
</dbReference>
<dbReference type="InterPro" id="IPR023846">
    <property type="entry name" value="CHP04042_MSMEG0570"/>
</dbReference>
<gene>
    <name evidence="1" type="ORF">BJP25_06745</name>
</gene>
<accession>A0A1Q9LTR3</accession>